<keyword evidence="4" id="KW-1185">Reference proteome</keyword>
<reference evidence="3" key="1">
    <citation type="submission" date="2020-11" db="EMBL/GenBank/DDBJ databases">
        <title>Isolation and identification of active actinomycetes.</title>
        <authorList>
            <person name="Sun X."/>
        </authorList>
    </citation>
    <scope>NUCLEOTIDE SEQUENCE</scope>
    <source>
        <strain evidence="3">NEAU-A11</strain>
    </source>
</reference>
<dbReference type="AlphaFoldDB" id="A0A931CJZ9"/>
<gene>
    <name evidence="3" type="ORF">I4J89_45855</name>
</gene>
<proteinExistence type="predicted"/>
<accession>A0A931CJZ9</accession>
<evidence type="ECO:0000256" key="2">
    <source>
        <dbReference type="SAM" id="SignalP"/>
    </source>
</evidence>
<feature type="chain" id="PRO_5038754998" description="Small secreted protein" evidence="2">
    <location>
        <begin position="22"/>
        <end position="179"/>
    </location>
</feature>
<dbReference type="EMBL" id="JADQTO010000044">
    <property type="protein sequence ID" value="MBG0568763.1"/>
    <property type="molecule type" value="Genomic_DNA"/>
</dbReference>
<evidence type="ECO:0008006" key="5">
    <source>
        <dbReference type="Google" id="ProtNLM"/>
    </source>
</evidence>
<feature type="region of interest" description="Disordered" evidence="1">
    <location>
        <begin position="23"/>
        <end position="69"/>
    </location>
</feature>
<keyword evidence="2" id="KW-0732">Signal</keyword>
<name>A0A931CJZ9_9ACTN</name>
<protein>
    <recommendedName>
        <fullName evidence="5">Small secreted protein</fullName>
    </recommendedName>
</protein>
<comment type="caution">
    <text evidence="3">The sequence shown here is derived from an EMBL/GenBank/DDBJ whole genome shotgun (WGS) entry which is preliminary data.</text>
</comment>
<feature type="signal peptide" evidence="2">
    <location>
        <begin position="1"/>
        <end position="21"/>
    </location>
</feature>
<evidence type="ECO:0000313" key="3">
    <source>
        <dbReference type="EMBL" id="MBG0568763.1"/>
    </source>
</evidence>
<dbReference type="Proteomes" id="UP000598146">
    <property type="component" value="Unassembled WGS sequence"/>
</dbReference>
<evidence type="ECO:0000313" key="4">
    <source>
        <dbReference type="Proteomes" id="UP000598146"/>
    </source>
</evidence>
<organism evidence="3 4">
    <name type="scientific">Actinoplanes aureus</name>
    <dbReference type="NCBI Taxonomy" id="2792083"/>
    <lineage>
        <taxon>Bacteria</taxon>
        <taxon>Bacillati</taxon>
        <taxon>Actinomycetota</taxon>
        <taxon>Actinomycetes</taxon>
        <taxon>Micromonosporales</taxon>
        <taxon>Micromonosporaceae</taxon>
        <taxon>Actinoplanes</taxon>
    </lineage>
</organism>
<dbReference type="RefSeq" id="WP_196420532.1">
    <property type="nucleotide sequence ID" value="NZ_JADQTO010000044.1"/>
</dbReference>
<dbReference type="PROSITE" id="PS51257">
    <property type="entry name" value="PROKAR_LIPOPROTEIN"/>
    <property type="match status" value="1"/>
</dbReference>
<feature type="compositionally biased region" description="Low complexity" evidence="1">
    <location>
        <begin position="26"/>
        <end position="68"/>
    </location>
</feature>
<evidence type="ECO:0000256" key="1">
    <source>
        <dbReference type="SAM" id="MobiDB-lite"/>
    </source>
</evidence>
<sequence>MRPILFAVAGLSALLLTGCSADQPETASAPATAPSAAAGTSAAAEGGTAPSAATAAPDGPDAAAGDAALSEDTDAICEQASRTSTAFGKTFSEDYRLLTEAAAQGGQAETEAKQKAARDVENFSHALLDLSRLASDPQVKKALGAMGAEVTALKGDLAKIDDKKLAGLHATLDKACGRG</sequence>